<dbReference type="EMBL" id="CP027860">
    <property type="protein sequence ID" value="AVP98223.1"/>
    <property type="molecule type" value="Genomic_DNA"/>
</dbReference>
<dbReference type="InterPro" id="IPR035897">
    <property type="entry name" value="Toll_tir_struct_dom_sf"/>
</dbReference>
<evidence type="ECO:0000313" key="2">
    <source>
        <dbReference type="EMBL" id="AVP98223.1"/>
    </source>
</evidence>
<dbReference type="GO" id="GO:0007165">
    <property type="term" value="P:signal transduction"/>
    <property type="evidence" value="ECO:0007669"/>
    <property type="project" value="InterPro"/>
</dbReference>
<gene>
    <name evidence="2" type="ORF">C7S18_13930</name>
</gene>
<keyword evidence="3" id="KW-1185">Reference proteome</keyword>
<reference evidence="2 3" key="1">
    <citation type="submission" date="2018-03" db="EMBL/GenBank/DDBJ databases">
        <title>Ahniella affigens gen. nov., sp. nov., a gammaproteobacterium isolated from sandy soil near a stream.</title>
        <authorList>
            <person name="Ko Y."/>
            <person name="Kim J.-H."/>
        </authorList>
    </citation>
    <scope>NUCLEOTIDE SEQUENCE [LARGE SCALE GENOMIC DNA]</scope>
    <source>
        <strain evidence="2 3">D13</strain>
    </source>
</reference>
<evidence type="ECO:0000313" key="3">
    <source>
        <dbReference type="Proteomes" id="UP000241074"/>
    </source>
</evidence>
<reference evidence="2 3" key="2">
    <citation type="submission" date="2018-03" db="EMBL/GenBank/DDBJ databases">
        <authorList>
            <person name="Keele B.F."/>
        </authorList>
    </citation>
    <scope>NUCLEOTIDE SEQUENCE [LARGE SCALE GENOMIC DNA]</scope>
    <source>
        <strain evidence="2 3">D13</strain>
    </source>
</reference>
<sequence length="445" mass="50086">MLLTEIQEGSVLPVIGPSVVTSGESGSNCSLYREIAEPMARRLGVTAKEDASAFDVARDAIAQGMPIVSIWRELKHAIRSIHQPGEALRAIAGIRRFDLFLSTTPDKLLYEAVKLERKGLEQFVANRYFTDQGALPSAGSELDNSGCDLPARRNLISIYQLLGSVEAHTGPVWEDDYIEYVFSMIRDEARLSNLFRQIRGKSLLLIGAPAEDWIVRFLLRTALGKRLSDPSSQSKHFLAEARSEANEPMLFFFEKGARVTRVIEGDPIQFAIDLRRRWDEFQPTSHGGSAPAHRVYHRNGDSCPGNSVFISYSSADVACVDNLTEAFQFHKIPYWLDRERLLAGDPLRSKIEAAIVTQCRLFLAIVSKSTERETSSESWIRMERRWAATRQTLGATFYLTLMIDDLPANHRSEVEPVFDGDRRTNTWIELDGLIESIKVHLGLMR</sequence>
<name>A0A2P1PTR0_9GAMM</name>
<organism evidence="2 3">
    <name type="scientific">Ahniella affigens</name>
    <dbReference type="NCBI Taxonomy" id="2021234"/>
    <lineage>
        <taxon>Bacteria</taxon>
        <taxon>Pseudomonadati</taxon>
        <taxon>Pseudomonadota</taxon>
        <taxon>Gammaproteobacteria</taxon>
        <taxon>Lysobacterales</taxon>
        <taxon>Rhodanobacteraceae</taxon>
        <taxon>Ahniella</taxon>
    </lineage>
</organism>
<dbReference type="Pfam" id="PF13289">
    <property type="entry name" value="SIR2_2"/>
    <property type="match status" value="1"/>
</dbReference>
<feature type="domain" description="TIR" evidence="1">
    <location>
        <begin position="308"/>
        <end position="405"/>
    </location>
</feature>
<protein>
    <recommendedName>
        <fullName evidence="1">TIR domain-containing protein</fullName>
    </recommendedName>
</protein>
<evidence type="ECO:0000259" key="1">
    <source>
        <dbReference type="Pfam" id="PF13676"/>
    </source>
</evidence>
<dbReference type="AlphaFoldDB" id="A0A2P1PTR0"/>
<dbReference type="Gene3D" id="3.40.50.10140">
    <property type="entry name" value="Toll/interleukin-1 receptor homology (TIR) domain"/>
    <property type="match status" value="1"/>
</dbReference>
<dbReference type="InterPro" id="IPR000157">
    <property type="entry name" value="TIR_dom"/>
</dbReference>
<dbReference type="SUPFAM" id="SSF52200">
    <property type="entry name" value="Toll/Interleukin receptor TIR domain"/>
    <property type="match status" value="1"/>
</dbReference>
<dbReference type="Pfam" id="PF13676">
    <property type="entry name" value="TIR_2"/>
    <property type="match status" value="1"/>
</dbReference>
<dbReference type="Proteomes" id="UP000241074">
    <property type="component" value="Chromosome"/>
</dbReference>
<dbReference type="KEGG" id="xba:C7S18_13930"/>
<proteinExistence type="predicted"/>
<accession>A0A2P1PTR0</accession>